<feature type="compositionally biased region" description="Low complexity" evidence="1">
    <location>
        <begin position="65"/>
        <end position="81"/>
    </location>
</feature>
<reference evidence="2" key="1">
    <citation type="submission" date="2023-03" db="EMBL/GenBank/DDBJ databases">
        <title>Massive genome expansion in bonnet fungi (Mycena s.s.) driven by repeated elements and novel gene families across ecological guilds.</title>
        <authorList>
            <consortium name="Lawrence Berkeley National Laboratory"/>
            <person name="Harder C.B."/>
            <person name="Miyauchi S."/>
            <person name="Viragh M."/>
            <person name="Kuo A."/>
            <person name="Thoen E."/>
            <person name="Andreopoulos B."/>
            <person name="Lu D."/>
            <person name="Skrede I."/>
            <person name="Drula E."/>
            <person name="Henrissat B."/>
            <person name="Morin E."/>
            <person name="Kohler A."/>
            <person name="Barry K."/>
            <person name="LaButti K."/>
            <person name="Morin E."/>
            <person name="Salamov A."/>
            <person name="Lipzen A."/>
            <person name="Mereny Z."/>
            <person name="Hegedus B."/>
            <person name="Baldrian P."/>
            <person name="Stursova M."/>
            <person name="Weitz H."/>
            <person name="Taylor A."/>
            <person name="Grigoriev I.V."/>
            <person name="Nagy L.G."/>
            <person name="Martin F."/>
            <person name="Kauserud H."/>
        </authorList>
    </citation>
    <scope>NUCLEOTIDE SEQUENCE</scope>
    <source>
        <strain evidence="2">CBHHK067</strain>
    </source>
</reference>
<organism evidence="2 3">
    <name type="scientific">Mycena rosella</name>
    <name type="common">Pink bonnet</name>
    <name type="synonym">Agaricus rosellus</name>
    <dbReference type="NCBI Taxonomy" id="1033263"/>
    <lineage>
        <taxon>Eukaryota</taxon>
        <taxon>Fungi</taxon>
        <taxon>Dikarya</taxon>
        <taxon>Basidiomycota</taxon>
        <taxon>Agaricomycotina</taxon>
        <taxon>Agaricomycetes</taxon>
        <taxon>Agaricomycetidae</taxon>
        <taxon>Agaricales</taxon>
        <taxon>Marasmiineae</taxon>
        <taxon>Mycenaceae</taxon>
        <taxon>Mycena</taxon>
    </lineage>
</organism>
<gene>
    <name evidence="2" type="ORF">B0H17DRAFT_1207503</name>
</gene>
<comment type="caution">
    <text evidence="2">The sequence shown here is derived from an EMBL/GenBank/DDBJ whole genome shotgun (WGS) entry which is preliminary data.</text>
</comment>
<evidence type="ECO:0000313" key="3">
    <source>
        <dbReference type="Proteomes" id="UP001221757"/>
    </source>
</evidence>
<evidence type="ECO:0000313" key="2">
    <source>
        <dbReference type="EMBL" id="KAJ7676106.1"/>
    </source>
</evidence>
<accession>A0AAD7D2N1</accession>
<protein>
    <submittedName>
        <fullName evidence="2">Uncharacterized protein</fullName>
    </submittedName>
</protein>
<dbReference type="Proteomes" id="UP001221757">
    <property type="component" value="Unassembled WGS sequence"/>
</dbReference>
<sequence>MQEEDDAEDEAKFESALQPQAQKKGKGKARAQVAPTVSRKATAQPPRKRKKKKVLAQLGRPKAGTTASTSFTSVPVPTSAPHNAEGKAETEDSDGPACPPGGYPRGVVPQELKDAIMAGRKDWEARMKQLATEFNRPLRAWYGREGEREKDKDTSVPEWNWFVRAEFEHELENIDIELHDDPEQQEKHFAPMVKWYEEALMSEVNHLKAQGKFGAPVQKVEHQLTNLVR</sequence>
<proteinExistence type="predicted"/>
<feature type="region of interest" description="Disordered" evidence="1">
    <location>
        <begin position="1"/>
        <end position="108"/>
    </location>
</feature>
<dbReference type="AlphaFoldDB" id="A0AAD7D2N1"/>
<dbReference type="EMBL" id="JARKIE010000146">
    <property type="protein sequence ID" value="KAJ7676106.1"/>
    <property type="molecule type" value="Genomic_DNA"/>
</dbReference>
<feature type="compositionally biased region" description="Acidic residues" evidence="1">
    <location>
        <begin position="1"/>
        <end position="11"/>
    </location>
</feature>
<keyword evidence="3" id="KW-1185">Reference proteome</keyword>
<evidence type="ECO:0000256" key="1">
    <source>
        <dbReference type="SAM" id="MobiDB-lite"/>
    </source>
</evidence>
<name>A0AAD7D2N1_MYCRO</name>